<evidence type="ECO:0000313" key="3">
    <source>
        <dbReference type="Proteomes" id="UP000614996"/>
    </source>
</evidence>
<name>A0A8J4ANB5_9ACTN</name>
<protein>
    <submittedName>
        <fullName evidence="2">Uncharacterized protein</fullName>
    </submittedName>
</protein>
<gene>
    <name evidence="2" type="ORF">NUM_72370</name>
</gene>
<feature type="region of interest" description="Disordered" evidence="1">
    <location>
        <begin position="1"/>
        <end position="45"/>
    </location>
</feature>
<dbReference type="Proteomes" id="UP000614996">
    <property type="component" value="Unassembled WGS sequence"/>
</dbReference>
<dbReference type="RefSeq" id="WP_207129527.1">
    <property type="nucleotide sequence ID" value="NZ_BOPO01000151.1"/>
</dbReference>
<accession>A0A8J4ANB5</accession>
<dbReference type="AlphaFoldDB" id="A0A8J4ANB5"/>
<organism evidence="2 3">
    <name type="scientific">Actinocatenispora comari</name>
    <dbReference type="NCBI Taxonomy" id="2807577"/>
    <lineage>
        <taxon>Bacteria</taxon>
        <taxon>Bacillati</taxon>
        <taxon>Actinomycetota</taxon>
        <taxon>Actinomycetes</taxon>
        <taxon>Micromonosporales</taxon>
        <taxon>Micromonosporaceae</taxon>
        <taxon>Actinocatenispora</taxon>
    </lineage>
</organism>
<feature type="compositionally biased region" description="Low complexity" evidence="1">
    <location>
        <begin position="36"/>
        <end position="45"/>
    </location>
</feature>
<comment type="caution">
    <text evidence="2">The sequence shown here is derived from an EMBL/GenBank/DDBJ whole genome shotgun (WGS) entry which is preliminary data.</text>
</comment>
<dbReference type="EMBL" id="BOPO01000151">
    <property type="protein sequence ID" value="GIL31983.1"/>
    <property type="molecule type" value="Genomic_DNA"/>
</dbReference>
<sequence length="122" mass="12334">MNATNTAPAGVGVAERGRHSATATVEGEAPPGGTEAVADAPTDPAVPDGVVDALLWRDAQYVLNRHRPDGSCCGYCGEPSPCTATRLATRAASAARTPARPAGHGAQWRVVAGVTITPPNGH</sequence>
<proteinExistence type="predicted"/>
<reference evidence="3" key="1">
    <citation type="journal article" date="2021" name="Int. J. Syst. Evol. Microbiol.">
        <title>Actinocatenispora comari sp. nov., an endophytic actinomycete isolated from aerial parts of Comarum salesowianum.</title>
        <authorList>
            <person name="Oyunbileg N."/>
            <person name="Iizaka Y."/>
            <person name="Hamada M."/>
            <person name="Davaapurev B.O."/>
            <person name="Fukumoto A."/>
            <person name="Tsetseg B."/>
            <person name="Kato F."/>
            <person name="Tamura T."/>
            <person name="Batkhuu J."/>
            <person name="Anzai Y."/>
        </authorList>
    </citation>
    <scope>NUCLEOTIDE SEQUENCE [LARGE SCALE GENOMIC DNA]</scope>
    <source>
        <strain evidence="3">NUM-2625</strain>
    </source>
</reference>
<evidence type="ECO:0000256" key="1">
    <source>
        <dbReference type="SAM" id="MobiDB-lite"/>
    </source>
</evidence>
<evidence type="ECO:0000313" key="2">
    <source>
        <dbReference type="EMBL" id="GIL31983.1"/>
    </source>
</evidence>
<keyword evidence="3" id="KW-1185">Reference proteome</keyword>